<dbReference type="Gene3D" id="3.40.50.1460">
    <property type="match status" value="1"/>
</dbReference>
<protein>
    <recommendedName>
        <fullName evidence="6">Peptidase C14 caspase domain-containing protein</fullName>
    </recommendedName>
</protein>
<dbReference type="Proteomes" id="UP000054270">
    <property type="component" value="Unassembled WGS sequence"/>
</dbReference>
<dbReference type="GO" id="GO:0005737">
    <property type="term" value="C:cytoplasm"/>
    <property type="evidence" value="ECO:0007669"/>
    <property type="project" value="TreeGrafter"/>
</dbReference>
<comment type="similarity">
    <text evidence="1">Belongs to the peptidase C14B family.</text>
</comment>
<name>A0A0D2P0H2_HYPSF</name>
<evidence type="ECO:0000259" key="6">
    <source>
        <dbReference type="Pfam" id="PF00656"/>
    </source>
</evidence>
<sequence length="801" mass="89286">MTPPASLNDEDIANFPPVPEDLEYSSRNSIYQPPIKVQSPKPRLFALIIGINLYENVNPLRGAVADARAVRNYLEAQLDVPEERIHMLLNQSASRSSILAAFARLRDDPYIDKGDPILIYYAGHGSEAIFEPENGHTKTLVPQDYSNDPVKTIYPIPYSTIGTLLTQIAAAKGNNITVIFDCCHSSPGKQCQNTTGTLVRSVDSTLTSLMDRDMDGDVLMGTQSYQKKGGTSDNLHAYILISACSPSEKARENQGRGAFSTALLKLLRTVPPNELRYSELLSRMDQIPGQNPSCEGAHQNRALFDGKVFFEERICHTINSTAENGRFFLGSGAIHGITKGSEFSLYESADNLSEPPLGHIKVEILKPSYAIMQPSDLIDLRPTTTSVIAVQVKAGEREDVRFYCPGDEEYLVCHEAFISVTGNPSNIGWNIAMVETPDDAHIKIEMQNSRVIFFIKDPAITQYGITRLFYDTALVVEEIAPVIKSAEHYFFALNHSVHNPAIVNDIQLEIYKLQRPFMLPAGPNLYQDNIFDLVVEEGDVPYGMKLTNNSSFDLYPNLFYFDNSDLSIVSYYQPQSVGGDYNSVVPLGKNGGTLTIGYGSSRALPLSYYLRDGQNFDIGFLKIFLSIRPADLSTLPQPTPFERSRPFDKRPILNLWGTILIPAIQRRYPRESLNHAACTHCGHTVDPGLDLGYLQIENGDLRCELDIHRKMASREIQNLEKGYQDILAELERRKAELAGLTDISRQQPGRRKNSRKVIQATRGPEDGSSPALADPQHSPRARLSLRMSLSERVKRLLRSKA</sequence>
<keyword evidence="3" id="KW-0645">Protease</keyword>
<keyword evidence="3" id="KW-0378">Hydrolase</keyword>
<organism evidence="7 8">
    <name type="scientific">Hypholoma sublateritium (strain FD-334 SS-4)</name>
    <dbReference type="NCBI Taxonomy" id="945553"/>
    <lineage>
        <taxon>Eukaryota</taxon>
        <taxon>Fungi</taxon>
        <taxon>Dikarya</taxon>
        <taxon>Basidiomycota</taxon>
        <taxon>Agaricomycotina</taxon>
        <taxon>Agaricomycetes</taxon>
        <taxon>Agaricomycetidae</taxon>
        <taxon>Agaricales</taxon>
        <taxon>Agaricineae</taxon>
        <taxon>Strophariaceae</taxon>
        <taxon>Hypholoma</taxon>
    </lineage>
</organism>
<dbReference type="PANTHER" id="PTHR48104">
    <property type="entry name" value="METACASPASE-4"/>
    <property type="match status" value="1"/>
</dbReference>
<evidence type="ECO:0000256" key="5">
    <source>
        <dbReference type="SAM" id="MobiDB-lite"/>
    </source>
</evidence>
<dbReference type="SUPFAM" id="SSF52129">
    <property type="entry name" value="Caspase-like"/>
    <property type="match status" value="1"/>
</dbReference>
<dbReference type="InterPro" id="IPR029030">
    <property type="entry name" value="Caspase-like_dom_sf"/>
</dbReference>
<evidence type="ECO:0000256" key="2">
    <source>
        <dbReference type="ARBA" id="ARBA00022703"/>
    </source>
</evidence>
<feature type="coiled-coil region" evidence="4">
    <location>
        <begin position="709"/>
        <end position="736"/>
    </location>
</feature>
<keyword evidence="2" id="KW-0053">Apoptosis</keyword>
<dbReference type="PANTHER" id="PTHR48104:SF30">
    <property type="entry name" value="METACASPASE-1"/>
    <property type="match status" value="1"/>
</dbReference>
<evidence type="ECO:0000256" key="1">
    <source>
        <dbReference type="ARBA" id="ARBA00009005"/>
    </source>
</evidence>
<dbReference type="AlphaFoldDB" id="A0A0D2P0H2"/>
<feature type="region of interest" description="Disordered" evidence="5">
    <location>
        <begin position="1"/>
        <end position="20"/>
    </location>
</feature>
<gene>
    <name evidence="7" type="ORF">HYPSUDRAFT_41353</name>
</gene>
<dbReference type="InterPro" id="IPR050452">
    <property type="entry name" value="Metacaspase"/>
</dbReference>
<dbReference type="Pfam" id="PF00656">
    <property type="entry name" value="Peptidase_C14"/>
    <property type="match status" value="1"/>
</dbReference>
<dbReference type="EMBL" id="KN817552">
    <property type="protein sequence ID" value="KJA22181.1"/>
    <property type="molecule type" value="Genomic_DNA"/>
</dbReference>
<dbReference type="InterPro" id="IPR011600">
    <property type="entry name" value="Pept_C14_caspase"/>
</dbReference>
<evidence type="ECO:0000256" key="4">
    <source>
        <dbReference type="SAM" id="Coils"/>
    </source>
</evidence>
<keyword evidence="4" id="KW-0175">Coiled coil</keyword>
<dbReference type="OMA" id="FEERICH"/>
<dbReference type="GO" id="GO:0006915">
    <property type="term" value="P:apoptotic process"/>
    <property type="evidence" value="ECO:0007669"/>
    <property type="project" value="UniProtKB-KW"/>
</dbReference>
<keyword evidence="8" id="KW-1185">Reference proteome</keyword>
<feature type="region of interest" description="Disordered" evidence="5">
    <location>
        <begin position="740"/>
        <end position="785"/>
    </location>
</feature>
<proteinExistence type="inferred from homology"/>
<reference evidence="8" key="1">
    <citation type="submission" date="2014-04" db="EMBL/GenBank/DDBJ databases">
        <title>Evolutionary Origins and Diversification of the Mycorrhizal Mutualists.</title>
        <authorList>
            <consortium name="DOE Joint Genome Institute"/>
            <consortium name="Mycorrhizal Genomics Consortium"/>
            <person name="Kohler A."/>
            <person name="Kuo A."/>
            <person name="Nagy L.G."/>
            <person name="Floudas D."/>
            <person name="Copeland A."/>
            <person name="Barry K.W."/>
            <person name="Cichocki N."/>
            <person name="Veneault-Fourrey C."/>
            <person name="LaButti K."/>
            <person name="Lindquist E.A."/>
            <person name="Lipzen A."/>
            <person name="Lundell T."/>
            <person name="Morin E."/>
            <person name="Murat C."/>
            <person name="Riley R."/>
            <person name="Ohm R."/>
            <person name="Sun H."/>
            <person name="Tunlid A."/>
            <person name="Henrissat B."/>
            <person name="Grigoriev I.V."/>
            <person name="Hibbett D.S."/>
            <person name="Martin F."/>
        </authorList>
    </citation>
    <scope>NUCLEOTIDE SEQUENCE [LARGE SCALE GENOMIC DNA]</scope>
    <source>
        <strain evidence="8">FD-334 SS-4</strain>
    </source>
</reference>
<evidence type="ECO:0000256" key="3">
    <source>
        <dbReference type="ARBA" id="ARBA00022807"/>
    </source>
</evidence>
<dbReference type="OrthoDB" id="3223806at2759"/>
<evidence type="ECO:0000313" key="7">
    <source>
        <dbReference type="EMBL" id="KJA22181.1"/>
    </source>
</evidence>
<keyword evidence="3" id="KW-0788">Thiol protease</keyword>
<dbReference type="GO" id="GO:0004197">
    <property type="term" value="F:cysteine-type endopeptidase activity"/>
    <property type="evidence" value="ECO:0007669"/>
    <property type="project" value="InterPro"/>
</dbReference>
<feature type="domain" description="Peptidase C14 caspase" evidence="6">
    <location>
        <begin position="45"/>
        <end position="286"/>
    </location>
</feature>
<accession>A0A0D2P0H2</accession>
<dbReference type="GO" id="GO:0006508">
    <property type="term" value="P:proteolysis"/>
    <property type="evidence" value="ECO:0007669"/>
    <property type="project" value="InterPro"/>
</dbReference>
<evidence type="ECO:0000313" key="8">
    <source>
        <dbReference type="Proteomes" id="UP000054270"/>
    </source>
</evidence>